<keyword evidence="13" id="KW-1185">Reference proteome</keyword>
<dbReference type="EC" id="6.3.5.4" evidence="3"/>
<keyword evidence="5 9" id="KW-0067">ATP-binding</keyword>
<evidence type="ECO:0000256" key="6">
    <source>
        <dbReference type="ARBA" id="ARBA00022962"/>
    </source>
</evidence>
<dbReference type="Pfam" id="PF00733">
    <property type="entry name" value="Asn_synthase"/>
    <property type="match status" value="1"/>
</dbReference>
<evidence type="ECO:0000313" key="12">
    <source>
        <dbReference type="EMBL" id="TXK27406.1"/>
    </source>
</evidence>
<evidence type="ECO:0000256" key="10">
    <source>
        <dbReference type="PIRSR" id="PIRSR001589-3"/>
    </source>
</evidence>
<dbReference type="CDD" id="cd01991">
    <property type="entry name" value="Asn_synthase_B_C"/>
    <property type="match status" value="1"/>
</dbReference>
<comment type="caution">
    <text evidence="12">The sequence shown here is derived from an EMBL/GenBank/DDBJ whole genome shotgun (WGS) entry which is preliminary data.</text>
</comment>
<dbReference type="SUPFAM" id="SSF56235">
    <property type="entry name" value="N-terminal nucleophile aminohydrolases (Ntn hydrolases)"/>
    <property type="match status" value="1"/>
</dbReference>
<feature type="binding site" evidence="9">
    <location>
        <begin position="365"/>
        <end position="366"/>
    </location>
    <ligand>
        <name>ATP</name>
        <dbReference type="ChEBI" id="CHEBI:30616"/>
    </ligand>
</feature>
<evidence type="ECO:0000256" key="3">
    <source>
        <dbReference type="ARBA" id="ARBA00012737"/>
    </source>
</evidence>
<dbReference type="InterPro" id="IPR001962">
    <property type="entry name" value="Asn_synthase"/>
</dbReference>
<evidence type="ECO:0000256" key="9">
    <source>
        <dbReference type="PIRSR" id="PIRSR001589-2"/>
    </source>
</evidence>
<dbReference type="Proteomes" id="UP000321926">
    <property type="component" value="Unassembled WGS sequence"/>
</dbReference>
<dbReference type="Gene3D" id="3.40.50.620">
    <property type="entry name" value="HUPs"/>
    <property type="match status" value="1"/>
</dbReference>
<keyword evidence="8" id="KW-0061">Asparagine biosynthesis</keyword>
<dbReference type="NCBIfam" id="TIGR01536">
    <property type="entry name" value="asn_synth_AEB"/>
    <property type="match status" value="1"/>
</dbReference>
<feature type="active site" description="For GATase activity" evidence="8">
    <location>
        <position position="2"/>
    </location>
</feature>
<dbReference type="GO" id="GO:0005524">
    <property type="term" value="F:ATP binding"/>
    <property type="evidence" value="ECO:0007669"/>
    <property type="project" value="UniProtKB-KW"/>
</dbReference>
<dbReference type="PANTHER" id="PTHR43284:SF1">
    <property type="entry name" value="ASPARAGINE SYNTHETASE"/>
    <property type="match status" value="1"/>
</dbReference>
<dbReference type="InterPro" id="IPR017932">
    <property type="entry name" value="GATase_2_dom"/>
</dbReference>
<keyword evidence="12" id="KW-0436">Ligase</keyword>
<dbReference type="RefSeq" id="WP_147923766.1">
    <property type="nucleotide sequence ID" value="NZ_VRTY01000117.1"/>
</dbReference>
<dbReference type="InterPro" id="IPR051786">
    <property type="entry name" value="ASN_synthetase/amidase"/>
</dbReference>
<comment type="pathway">
    <text evidence="1">Amino-acid biosynthesis; L-asparagine biosynthesis; L-asparagine from L-aspartate (L-Gln route): step 1/1.</text>
</comment>
<dbReference type="PANTHER" id="PTHR43284">
    <property type="entry name" value="ASPARAGINE SYNTHETASE (GLUTAMINE-HYDROLYZING)"/>
    <property type="match status" value="1"/>
</dbReference>
<evidence type="ECO:0000256" key="7">
    <source>
        <dbReference type="ARBA" id="ARBA00048741"/>
    </source>
</evidence>
<dbReference type="InterPro" id="IPR029055">
    <property type="entry name" value="Ntn_hydrolases_N"/>
</dbReference>
<feature type="binding site" evidence="9">
    <location>
        <position position="101"/>
    </location>
    <ligand>
        <name>L-glutamine</name>
        <dbReference type="ChEBI" id="CHEBI:58359"/>
    </ligand>
</feature>
<evidence type="ECO:0000256" key="8">
    <source>
        <dbReference type="PIRSR" id="PIRSR001589-1"/>
    </source>
</evidence>
<keyword evidence="8" id="KW-0028">Amino-acid biosynthesis</keyword>
<evidence type="ECO:0000259" key="11">
    <source>
        <dbReference type="PROSITE" id="PS51278"/>
    </source>
</evidence>
<dbReference type="GO" id="GO:0004066">
    <property type="term" value="F:asparagine synthase (glutamine-hydrolyzing) activity"/>
    <property type="evidence" value="ECO:0007669"/>
    <property type="project" value="UniProtKB-EC"/>
</dbReference>
<dbReference type="Gene3D" id="3.60.20.10">
    <property type="entry name" value="Glutamine Phosphoribosylpyrophosphate, subunit 1, domain 1"/>
    <property type="match status" value="1"/>
</dbReference>
<keyword evidence="4 9" id="KW-0547">Nucleotide-binding</keyword>
<evidence type="ECO:0000256" key="4">
    <source>
        <dbReference type="ARBA" id="ARBA00022741"/>
    </source>
</evidence>
<dbReference type="InterPro" id="IPR014729">
    <property type="entry name" value="Rossmann-like_a/b/a_fold"/>
</dbReference>
<dbReference type="InterPro" id="IPR006426">
    <property type="entry name" value="Asn_synth_AEB"/>
</dbReference>
<comment type="similarity">
    <text evidence="2">Belongs to the asparagine synthetase family.</text>
</comment>
<dbReference type="AlphaFoldDB" id="A0A5C8J0T4"/>
<accession>A0A5C8J0T4</accession>
<dbReference type="PROSITE" id="PS51278">
    <property type="entry name" value="GATASE_TYPE_2"/>
    <property type="match status" value="1"/>
</dbReference>
<feature type="domain" description="Glutamine amidotransferase type-2" evidence="11">
    <location>
        <begin position="2"/>
        <end position="213"/>
    </location>
</feature>
<dbReference type="CDD" id="cd00712">
    <property type="entry name" value="AsnB"/>
    <property type="match status" value="1"/>
</dbReference>
<dbReference type="OrthoDB" id="9763290at2"/>
<dbReference type="GO" id="GO:0005829">
    <property type="term" value="C:cytosol"/>
    <property type="evidence" value="ECO:0007669"/>
    <property type="project" value="TreeGrafter"/>
</dbReference>
<dbReference type="SUPFAM" id="SSF52402">
    <property type="entry name" value="Adenine nucleotide alpha hydrolases-like"/>
    <property type="match status" value="1"/>
</dbReference>
<dbReference type="PIRSF" id="PIRSF001589">
    <property type="entry name" value="Asn_synthetase_glu-h"/>
    <property type="match status" value="1"/>
</dbReference>
<dbReference type="EMBL" id="VRTY01000117">
    <property type="protein sequence ID" value="TXK27406.1"/>
    <property type="molecule type" value="Genomic_DNA"/>
</dbReference>
<protein>
    <recommendedName>
        <fullName evidence="3">asparagine synthase (glutamine-hydrolyzing)</fullName>
        <ecNumber evidence="3">6.3.5.4</ecNumber>
    </recommendedName>
</protein>
<evidence type="ECO:0000256" key="1">
    <source>
        <dbReference type="ARBA" id="ARBA00005187"/>
    </source>
</evidence>
<name>A0A5C8J0T4_9BACT</name>
<dbReference type="InterPro" id="IPR033738">
    <property type="entry name" value="AsnB_N"/>
</dbReference>
<comment type="catalytic activity">
    <reaction evidence="7">
        <text>L-aspartate + L-glutamine + ATP + H2O = L-asparagine + L-glutamate + AMP + diphosphate + H(+)</text>
        <dbReference type="Rhea" id="RHEA:12228"/>
        <dbReference type="ChEBI" id="CHEBI:15377"/>
        <dbReference type="ChEBI" id="CHEBI:15378"/>
        <dbReference type="ChEBI" id="CHEBI:29985"/>
        <dbReference type="ChEBI" id="CHEBI:29991"/>
        <dbReference type="ChEBI" id="CHEBI:30616"/>
        <dbReference type="ChEBI" id="CHEBI:33019"/>
        <dbReference type="ChEBI" id="CHEBI:58048"/>
        <dbReference type="ChEBI" id="CHEBI:58359"/>
        <dbReference type="ChEBI" id="CHEBI:456215"/>
        <dbReference type="EC" id="6.3.5.4"/>
    </reaction>
</comment>
<dbReference type="Pfam" id="PF13537">
    <property type="entry name" value="GATase_7"/>
    <property type="match status" value="1"/>
</dbReference>
<proteinExistence type="inferred from homology"/>
<organism evidence="12 13">
    <name type="scientific">Pontibacter qinzhouensis</name>
    <dbReference type="NCBI Taxonomy" id="2603253"/>
    <lineage>
        <taxon>Bacteria</taxon>
        <taxon>Pseudomonadati</taxon>
        <taxon>Bacteroidota</taxon>
        <taxon>Cytophagia</taxon>
        <taxon>Cytophagales</taxon>
        <taxon>Hymenobacteraceae</taxon>
        <taxon>Pontibacter</taxon>
    </lineage>
</organism>
<keyword evidence="6 8" id="KW-0315">Glutamine amidotransferase</keyword>
<evidence type="ECO:0000256" key="2">
    <source>
        <dbReference type="ARBA" id="ARBA00005752"/>
    </source>
</evidence>
<feature type="site" description="Important for beta-aspartyl-AMP intermediate formation" evidence="10">
    <location>
        <position position="367"/>
    </location>
</feature>
<gene>
    <name evidence="12" type="primary">asnB</name>
    <name evidence="12" type="ORF">FVR03_21160</name>
</gene>
<sequence length="639" mass="70985">MCGIAGVFAFSEKGLEAHRQLAAASAVLAHRGPDAAGLFVKGRVGLASRRLAIIGTGKESDQPMTDSTGRFTIVYNGEVFNYKALRKDLQAAGIDFRTDSDTEVVLQLFKKEGTDCLKRMRGFFSFAIYDAAEEVLFLARDRYGEKPLYYYKDADRFLFGSELGALITLGVPREVDLTSLYQYLQLTYVPAPASMLQGVKKLLPGHALQVRAGRVQEQVWFRSPLGGDLTTQKSLPYAQQQVKLQRLLEQAVQQRMTADVPVGAFLSGGLDSSVVVALAAKLNPQLQTFSLGFTDSPYFDETQYARLVAKKLATNHTEVRLSTQQLQEYLLPMLRSLSEPFADSSALAVYALSQAASQQVKVVLSGDGADELFGGYNKHLAEHRVLEAGLGATAVTALDFLWSRLPSSRNSFMANKVRQFHRFAAGARLSAQERYWLWATWQTEAEALALLSERNRLEASGRLYRARKGRLTACLDNASPDLNKVLCADTHLVLGNDMLVKIDLMGMANGIEIRSPFLDHKVVKFAGALPAASKVAGTVQKKILRETFRQQLPEELFKRPKKGFEVPLSALWQGDTMALLQELVSDEFIADQGIFDLHQLRQLKRQVATGGSHAATRFWAVVVFQFWYRKWILNEPSPL</sequence>
<reference evidence="12 13" key="1">
    <citation type="submission" date="2019-08" db="EMBL/GenBank/DDBJ databases">
        <authorList>
            <person name="Shi S."/>
        </authorList>
    </citation>
    <scope>NUCLEOTIDE SEQUENCE [LARGE SCALE GENOMIC DNA]</scope>
    <source>
        <strain evidence="12 13">GY10130</strain>
    </source>
</reference>
<evidence type="ECO:0000256" key="5">
    <source>
        <dbReference type="ARBA" id="ARBA00022840"/>
    </source>
</evidence>
<dbReference type="GO" id="GO:0006529">
    <property type="term" value="P:asparagine biosynthetic process"/>
    <property type="evidence" value="ECO:0007669"/>
    <property type="project" value="UniProtKB-KW"/>
</dbReference>
<evidence type="ECO:0000313" key="13">
    <source>
        <dbReference type="Proteomes" id="UP000321926"/>
    </source>
</evidence>